<keyword evidence="1" id="KW-0812">Transmembrane</keyword>
<evidence type="ECO:0000313" key="2">
    <source>
        <dbReference type="EMBL" id="ABD42387.1"/>
    </source>
</evidence>
<dbReference type="RefSeq" id="WP_011449643.1">
    <property type="nucleotide sequence ID" value="NC_007796.1"/>
</dbReference>
<dbReference type="Proteomes" id="UP000001941">
    <property type="component" value="Chromosome"/>
</dbReference>
<dbReference type="STRING" id="323259.Mhun_2692"/>
<dbReference type="KEGG" id="mhu:Mhun_2692"/>
<evidence type="ECO:0000313" key="3">
    <source>
        <dbReference type="Proteomes" id="UP000001941"/>
    </source>
</evidence>
<accession>Q2FU86</accession>
<dbReference type="EMBL" id="CP000254">
    <property type="protein sequence ID" value="ABD42387.1"/>
    <property type="molecule type" value="Genomic_DNA"/>
</dbReference>
<dbReference type="HOGENOM" id="CLU_1297497_0_0_2"/>
<keyword evidence="1" id="KW-0472">Membrane</keyword>
<dbReference type="InParanoid" id="Q2FU86"/>
<gene>
    <name evidence="2" type="ordered locus">Mhun_2692</name>
</gene>
<keyword evidence="3" id="KW-1185">Reference proteome</keyword>
<keyword evidence="1" id="KW-1133">Transmembrane helix</keyword>
<feature type="transmembrane region" description="Helical" evidence="1">
    <location>
        <begin position="53"/>
        <end position="73"/>
    </location>
</feature>
<feature type="transmembrane region" description="Helical" evidence="1">
    <location>
        <begin position="189"/>
        <end position="207"/>
    </location>
</feature>
<protein>
    <submittedName>
        <fullName evidence="2">Uncharacterized protein</fullName>
    </submittedName>
</protein>
<feature type="transmembrane region" description="Helical" evidence="1">
    <location>
        <begin position="94"/>
        <end position="116"/>
    </location>
</feature>
<reference evidence="3" key="1">
    <citation type="journal article" date="2016" name="Stand. Genomic Sci.">
        <title>Complete genome sequence of Methanospirillum hungatei type strain JF1.</title>
        <authorList>
            <person name="Gunsalus R.P."/>
            <person name="Cook L.E."/>
            <person name="Crable B."/>
            <person name="Rohlin L."/>
            <person name="McDonald E."/>
            <person name="Mouttaki H."/>
            <person name="Sieber J.R."/>
            <person name="Poweleit N."/>
            <person name="Zhou H."/>
            <person name="Lapidus A.L."/>
            <person name="Daligault H.E."/>
            <person name="Land M."/>
            <person name="Gilna P."/>
            <person name="Ivanova N."/>
            <person name="Kyrpides N."/>
            <person name="Culley D.E."/>
            <person name="McInerney M.J."/>
        </authorList>
    </citation>
    <scope>NUCLEOTIDE SEQUENCE [LARGE SCALE GENOMIC DNA]</scope>
    <source>
        <strain evidence="3">ATCC 27890 / DSM 864 / NBRC 100397 / JF-1</strain>
    </source>
</reference>
<evidence type="ECO:0000256" key="1">
    <source>
        <dbReference type="SAM" id="Phobius"/>
    </source>
</evidence>
<proteinExistence type="predicted"/>
<dbReference type="OrthoDB" id="47406at224756"/>
<organism evidence="2 3">
    <name type="scientific">Methanospirillum hungatei JF-1 (strain ATCC 27890 / DSM 864 / NBRC 100397 / JF-1)</name>
    <dbReference type="NCBI Taxonomy" id="323259"/>
    <lineage>
        <taxon>Archaea</taxon>
        <taxon>Methanobacteriati</taxon>
        <taxon>Methanobacteriota</taxon>
        <taxon>Stenosarchaea group</taxon>
        <taxon>Methanomicrobia</taxon>
        <taxon>Methanomicrobiales</taxon>
        <taxon>Methanospirillaceae</taxon>
        <taxon>Methanospirillum</taxon>
    </lineage>
</organism>
<dbReference type="GeneID" id="3924587"/>
<dbReference type="EnsemblBacteria" id="ABD42387">
    <property type="protein sequence ID" value="ABD42387"/>
    <property type="gene ID" value="Mhun_2692"/>
</dbReference>
<name>Q2FU86_METHJ</name>
<feature type="transmembrane region" description="Helical" evidence="1">
    <location>
        <begin position="21"/>
        <end position="41"/>
    </location>
</feature>
<sequence length="212" mass="23236">MMKIAHIREPGQNKPLMFHPGCWAVMIVGIGVLGLSGWALSSRSLVTIIPDSVTIAPISALLFILLGISLYLAEYGVHDLRFMIVQDVLLIPPALIGIWVFLMSFFGKSSIIHWYIHSPDQIYLIAPESSMSPVSALLFLLSALGLYINRYQFRYAPVLAIILSSAGAFLIIGYLLGNPLIYGMNIKPTSFISALGFLFCGIGQLLCTHHGE</sequence>
<feature type="transmembrane region" description="Helical" evidence="1">
    <location>
        <begin position="155"/>
        <end position="177"/>
    </location>
</feature>
<feature type="transmembrane region" description="Helical" evidence="1">
    <location>
        <begin position="122"/>
        <end position="148"/>
    </location>
</feature>
<dbReference type="AlphaFoldDB" id="Q2FU86"/>